<dbReference type="Proteomes" id="UP000824533">
    <property type="component" value="Linkage Group LG18"/>
</dbReference>
<sequence>MLRWLQHRWTGFCLVIMALGALILFLYGFFPLKYHSGKMAHMDDLPNFIDGISIDGQQVYNSGENTVILMVIDGLRYDFVTEEYMPYTGQLLKNKSACIHVSVAEPPTVTMPRIKSPERKKEKAQWRRTINFWRDIFAMMTGSVSTFADVALNFGAPAVRGDSVLRVAAARGRRSVLYGDETWVRLFPGLWSEYDGTTSFFVTDYTEVDNNVTRHLDKILAPDEKKKPIFDFLVLHYLGLDHIGHLEGARSDKIKPKLIEMDEVVKKIFTQMQYWDRTGVLFICGDHGMRDAGGHGGATPAEVLVPLVLAKTNEFLCPHDKGPGPTVAQVDLAPSVSWLLNVPIPGDSTGRILPALLPQDTRQHLYLLHVVAQHNAKENGLPTDTEFYKQFQRAEKQFAHYLATGQQSAAKIAKEFYEESLEIMSKYLVETTVDFDMFAIGTAICLLYFIVTSLACVTLYSLQPDTNRKLSVTQHKQTSTAGLILAFFIIYSISCFILTTACFITETNSQLCSFDSVWLLALLLIACAFTMSYFLIKSSIEKIKNLSTLKDLNAIDYLLIVGTLFHAWSFLGTSFIEEEHMTWYFFWNTLMFLVLLRTIMVVVIYLSKKLSGATEVQEKPELEQKMSTVGIGIVPKWILLIALHRYLRTMNQTGDRWLFLPDTADWLNAPENKLYLQAHLVIGTLLTLAICLYNVRHMNNFMQMHSAFTVLAILAIFCYRVTSQSLESPFTDIKTWDNVTIVNIFWGLLLAQFIFEILTYIGMFRSCGVRIPNRLSSNEFVFNKPKAKTEDYFYDPCMDEPWNIAEVKLNLARSLSHIMLNDLMLIVTLLMRPHNVIMVPSVYVTCVLTSQCMDHKLLDSRSTKRTDIVDVLSRTLVHLWIGHLFFFYQGNSNSLASVDLGSGYVGLSEYCPVRVALRMGVHAYAGPAIAGAVLFCTIAESSESWHQYLQSIWRATNIFGLQRVYAITVYSVVATIFRHHLFVWSVFSPKLLYDFVATVLTIQAIGTIAQIVWLTHITSWLARLFTNKTRL</sequence>
<name>A0ACC1CR34_9NEOP</name>
<gene>
    <name evidence="1" type="ORF">K1T71_010187</name>
</gene>
<evidence type="ECO:0000313" key="2">
    <source>
        <dbReference type="Proteomes" id="UP000824533"/>
    </source>
</evidence>
<protein>
    <submittedName>
        <fullName evidence="1">Uncharacterized protein</fullName>
    </submittedName>
</protein>
<comment type="caution">
    <text evidence="1">The sequence shown here is derived from an EMBL/GenBank/DDBJ whole genome shotgun (WGS) entry which is preliminary data.</text>
</comment>
<reference evidence="1 2" key="1">
    <citation type="journal article" date="2021" name="Front. Genet.">
        <title>Chromosome-Level Genome Assembly Reveals Significant Gene Expansion in the Toll and IMD Signaling Pathways of Dendrolimus kikuchii.</title>
        <authorList>
            <person name="Zhou J."/>
            <person name="Wu P."/>
            <person name="Xiong Z."/>
            <person name="Liu N."/>
            <person name="Zhao N."/>
            <person name="Ji M."/>
            <person name="Qiu Y."/>
            <person name="Yang B."/>
        </authorList>
    </citation>
    <scope>NUCLEOTIDE SEQUENCE [LARGE SCALE GENOMIC DNA]</scope>
    <source>
        <strain evidence="1">Ann1</strain>
    </source>
</reference>
<organism evidence="1 2">
    <name type="scientific">Dendrolimus kikuchii</name>
    <dbReference type="NCBI Taxonomy" id="765133"/>
    <lineage>
        <taxon>Eukaryota</taxon>
        <taxon>Metazoa</taxon>
        <taxon>Ecdysozoa</taxon>
        <taxon>Arthropoda</taxon>
        <taxon>Hexapoda</taxon>
        <taxon>Insecta</taxon>
        <taxon>Pterygota</taxon>
        <taxon>Neoptera</taxon>
        <taxon>Endopterygota</taxon>
        <taxon>Lepidoptera</taxon>
        <taxon>Glossata</taxon>
        <taxon>Ditrysia</taxon>
        <taxon>Bombycoidea</taxon>
        <taxon>Lasiocampidae</taxon>
        <taxon>Dendrolimus</taxon>
    </lineage>
</organism>
<keyword evidence="2" id="KW-1185">Reference proteome</keyword>
<dbReference type="EMBL" id="CM034404">
    <property type="protein sequence ID" value="KAJ0174041.1"/>
    <property type="molecule type" value="Genomic_DNA"/>
</dbReference>
<accession>A0ACC1CR34</accession>
<proteinExistence type="predicted"/>
<evidence type="ECO:0000313" key="1">
    <source>
        <dbReference type="EMBL" id="KAJ0174041.1"/>
    </source>
</evidence>